<keyword evidence="1" id="KW-0812">Transmembrane</keyword>
<keyword evidence="1" id="KW-1133">Transmembrane helix</keyword>
<keyword evidence="1" id="KW-0472">Membrane</keyword>
<keyword evidence="3" id="KW-1185">Reference proteome</keyword>
<dbReference type="EMBL" id="CP101987">
    <property type="protein sequence ID" value="UUI72122.1"/>
    <property type="molecule type" value="Genomic_DNA"/>
</dbReference>
<dbReference type="RefSeq" id="WP_227577155.1">
    <property type="nucleotide sequence ID" value="NZ_CP101987.1"/>
</dbReference>
<evidence type="ECO:0000313" key="2">
    <source>
        <dbReference type="EMBL" id="UUI72122.1"/>
    </source>
</evidence>
<accession>A0ABY5KNP7</accession>
<proteinExistence type="predicted"/>
<evidence type="ECO:0000313" key="3">
    <source>
        <dbReference type="Proteomes" id="UP001316384"/>
    </source>
</evidence>
<gene>
    <name evidence="2" type="ORF">NP048_01230</name>
</gene>
<protein>
    <submittedName>
        <fullName evidence="2">Uncharacterized protein</fullName>
    </submittedName>
</protein>
<name>A0ABY5KNP7_9CELL</name>
<reference evidence="2 3" key="1">
    <citation type="submission" date="2022-07" db="EMBL/GenBank/DDBJ databases">
        <title>Novel species in genus cellulomonas.</title>
        <authorList>
            <person name="Ye L."/>
        </authorList>
    </citation>
    <scope>NUCLEOTIDE SEQUENCE [LARGE SCALE GENOMIC DNA]</scope>
    <source>
        <strain evidence="3">zg-B89</strain>
    </source>
</reference>
<feature type="transmembrane region" description="Helical" evidence="1">
    <location>
        <begin position="6"/>
        <end position="28"/>
    </location>
</feature>
<dbReference type="Proteomes" id="UP001316384">
    <property type="component" value="Chromosome"/>
</dbReference>
<sequence length="268" mass="29675">MEPTVTDWIGAATGVLTFVAAAVAGYFAGRAAHWTKKQAEASTRQVQLTEGQLDVARQEADRARALGEEQRRDVTLAVRRAAEQRVDATMPTVLIRATPGAAKEAFIQELLPLDAGRRRWGDLDEAQDVSDFQREGQVFRVHVTIHLENPSDYIARVALVDGAGGELHGLDADGVVVRPRAETTLTWTKTLPAHELGTPRAVHLLTGNVRLRWRVRDIALNAYDEVDLVLNLNNFLRDSFSLRVHPHPTWQESVGVLVPGRVYDRLDG</sequence>
<organism evidence="2 3">
    <name type="scientific">Cellulomonas xiejunii</name>
    <dbReference type="NCBI Taxonomy" id="2968083"/>
    <lineage>
        <taxon>Bacteria</taxon>
        <taxon>Bacillati</taxon>
        <taxon>Actinomycetota</taxon>
        <taxon>Actinomycetes</taxon>
        <taxon>Micrococcales</taxon>
        <taxon>Cellulomonadaceae</taxon>
        <taxon>Cellulomonas</taxon>
    </lineage>
</organism>
<evidence type="ECO:0000256" key="1">
    <source>
        <dbReference type="SAM" id="Phobius"/>
    </source>
</evidence>